<name>A0AAE3SJ01_9BACT</name>
<keyword evidence="3" id="KW-0645">Protease</keyword>
<dbReference type="EMBL" id="JAPDPI010000006">
    <property type="protein sequence ID" value="MCW3804924.1"/>
    <property type="molecule type" value="Genomic_DNA"/>
</dbReference>
<evidence type="ECO:0000313" key="3">
    <source>
        <dbReference type="EMBL" id="MCW3804924.1"/>
    </source>
</evidence>
<evidence type="ECO:0000256" key="2">
    <source>
        <dbReference type="ARBA" id="ARBA00022801"/>
    </source>
</evidence>
<keyword evidence="3" id="KW-0121">Carboxypeptidase</keyword>
<dbReference type="Proteomes" id="UP001207408">
    <property type="component" value="Unassembled WGS sequence"/>
</dbReference>
<keyword evidence="2 3" id="KW-0378">Hydrolase</keyword>
<dbReference type="SUPFAM" id="SSF56601">
    <property type="entry name" value="beta-lactamase/transpeptidase-like"/>
    <property type="match status" value="1"/>
</dbReference>
<dbReference type="EC" id="3.4.16.4" evidence="3"/>
<dbReference type="GO" id="GO:0000270">
    <property type="term" value="P:peptidoglycan metabolic process"/>
    <property type="evidence" value="ECO:0007669"/>
    <property type="project" value="TreeGrafter"/>
</dbReference>
<dbReference type="InterPro" id="IPR012338">
    <property type="entry name" value="Beta-lactam/transpept-like"/>
</dbReference>
<dbReference type="Pfam" id="PF02113">
    <property type="entry name" value="Peptidase_S13"/>
    <property type="match status" value="1"/>
</dbReference>
<proteinExistence type="inferred from homology"/>
<gene>
    <name evidence="3" type="primary">dacB</name>
    <name evidence="3" type="ORF">OM074_04750</name>
</gene>
<dbReference type="PANTHER" id="PTHR30023">
    <property type="entry name" value="D-ALANYL-D-ALANINE CARBOXYPEPTIDASE"/>
    <property type="match status" value="1"/>
</dbReference>
<reference evidence="3" key="1">
    <citation type="submission" date="2022-10" db="EMBL/GenBank/DDBJ databases">
        <authorList>
            <person name="Yu W.X."/>
        </authorList>
    </citation>
    <scope>NUCLEOTIDE SEQUENCE</scope>
    <source>
        <strain evidence="3">D04</strain>
    </source>
</reference>
<keyword evidence="4" id="KW-1185">Reference proteome</keyword>
<protein>
    <submittedName>
        <fullName evidence="3">D-alanyl-D-alanine carboxypeptidase/D-alanyl-D-alanine-endopeptidase</fullName>
        <ecNumber evidence="3">3.4.16.4</ecNumber>
    </submittedName>
</protein>
<comment type="similarity">
    <text evidence="1">Belongs to the peptidase S13 family.</text>
</comment>
<organism evidence="3 4">
    <name type="scientific">Plebeiibacterium marinum</name>
    <dbReference type="NCBI Taxonomy" id="2992111"/>
    <lineage>
        <taxon>Bacteria</taxon>
        <taxon>Pseudomonadati</taxon>
        <taxon>Bacteroidota</taxon>
        <taxon>Bacteroidia</taxon>
        <taxon>Marinilabiliales</taxon>
        <taxon>Marinilabiliaceae</taxon>
        <taxon>Plebeiibacterium</taxon>
    </lineage>
</organism>
<evidence type="ECO:0000256" key="1">
    <source>
        <dbReference type="ARBA" id="ARBA00006096"/>
    </source>
</evidence>
<dbReference type="PANTHER" id="PTHR30023:SF0">
    <property type="entry name" value="PENICILLIN-SENSITIVE CARBOXYPEPTIDASE A"/>
    <property type="match status" value="1"/>
</dbReference>
<dbReference type="GO" id="GO:0009002">
    <property type="term" value="F:serine-type D-Ala-D-Ala carboxypeptidase activity"/>
    <property type="evidence" value="ECO:0007669"/>
    <property type="project" value="UniProtKB-EC"/>
</dbReference>
<dbReference type="RefSeq" id="WP_301198146.1">
    <property type="nucleotide sequence ID" value="NZ_JAPDPI010000006.1"/>
</dbReference>
<dbReference type="Gene3D" id="3.40.710.10">
    <property type="entry name" value="DD-peptidase/beta-lactamase superfamily"/>
    <property type="match status" value="2"/>
</dbReference>
<sequence length="461" mass="51368">MRYIFTFSIILFSTYIKAQYISDSGALFSGLVYNLSNTDTVFAYHEEKKLIPASLTKIVTTATALEVLGADFQFETKVCYSGTVSNHVLYGDIVIKACGDPTLGSKYFEETKPSCFFEALSKGLQKEGITRIEGIIRVESSSPGYSSPRLWEDIGNYYGGFPHGFNWRDNTVNVVLSSSAVGETCVVKSVDPDIYPYALQCDVVAASHSKDSAYVYGVPEINKWWIEGSIPSHRSAFKIKAAMPDPQRVFAREFSEYLIHHGIEIANEMLVDFKAQEEETDLFSYFSPDLSEIIRITNQKSNNLFADALFLVLAKEYTGKASWDNGILAIRGFWKDKIEFDQYFRLRDGSGLTPKNLISPKGMVQLLSWMKRESVCFEVFKASLAVGGVNGTLKSVFKHPDLQGKIIGKSGSMEGVLGYCGYATLASDEVCSFCVLANNYLVETKIIRGELDDLVTRILIK</sequence>
<dbReference type="AlphaFoldDB" id="A0AAE3SJ01"/>
<accession>A0AAE3SJ01</accession>
<comment type="caution">
    <text evidence="3">The sequence shown here is derived from an EMBL/GenBank/DDBJ whole genome shotgun (WGS) entry which is preliminary data.</text>
</comment>
<dbReference type="PRINTS" id="PR00922">
    <property type="entry name" value="DADACBPTASE3"/>
</dbReference>
<evidence type="ECO:0000313" key="4">
    <source>
        <dbReference type="Proteomes" id="UP001207408"/>
    </source>
</evidence>
<dbReference type="InterPro" id="IPR000667">
    <property type="entry name" value="Peptidase_S13"/>
</dbReference>
<dbReference type="GO" id="GO:0006508">
    <property type="term" value="P:proteolysis"/>
    <property type="evidence" value="ECO:0007669"/>
    <property type="project" value="InterPro"/>
</dbReference>
<dbReference type="NCBIfam" id="TIGR00666">
    <property type="entry name" value="PBP4"/>
    <property type="match status" value="1"/>
</dbReference>